<dbReference type="Gene3D" id="1.10.10.10">
    <property type="entry name" value="Winged helix-like DNA-binding domain superfamily/Winged helix DNA-binding domain"/>
    <property type="match status" value="1"/>
</dbReference>
<name>A0ABN0XQ41_9ACTN</name>
<feature type="domain" description="HTH luxR-type" evidence="1">
    <location>
        <begin position="175"/>
        <end position="232"/>
    </location>
</feature>
<dbReference type="EMBL" id="BAAABW010000026">
    <property type="protein sequence ID" value="GAA0369861.1"/>
    <property type="molecule type" value="Genomic_DNA"/>
</dbReference>
<comment type="caution">
    <text evidence="2">The sequence shown here is derived from an EMBL/GenBank/DDBJ whole genome shotgun (WGS) entry which is preliminary data.</text>
</comment>
<dbReference type="InterPro" id="IPR016032">
    <property type="entry name" value="Sig_transdc_resp-reg_C-effctor"/>
</dbReference>
<dbReference type="Proteomes" id="UP001500063">
    <property type="component" value="Unassembled WGS sequence"/>
</dbReference>
<dbReference type="SMART" id="SM00421">
    <property type="entry name" value="HTH_LUXR"/>
    <property type="match status" value="1"/>
</dbReference>
<accession>A0ABN0XQ41</accession>
<protein>
    <recommendedName>
        <fullName evidence="1">HTH luxR-type domain-containing protein</fullName>
    </recommendedName>
</protein>
<dbReference type="InterPro" id="IPR000792">
    <property type="entry name" value="Tscrpt_reg_LuxR_C"/>
</dbReference>
<reference evidence="2 3" key="1">
    <citation type="journal article" date="2019" name="Int. J. Syst. Evol. Microbiol.">
        <title>The Global Catalogue of Microorganisms (GCM) 10K type strain sequencing project: providing services to taxonomists for standard genome sequencing and annotation.</title>
        <authorList>
            <consortium name="The Broad Institute Genomics Platform"/>
            <consortium name="The Broad Institute Genome Sequencing Center for Infectious Disease"/>
            <person name="Wu L."/>
            <person name="Ma J."/>
        </authorList>
    </citation>
    <scope>NUCLEOTIDE SEQUENCE [LARGE SCALE GENOMIC DNA]</scope>
    <source>
        <strain evidence="2 3">JCM 4565</strain>
    </source>
</reference>
<organism evidence="2 3">
    <name type="scientific">Streptomyces blastmyceticus</name>
    <dbReference type="NCBI Taxonomy" id="68180"/>
    <lineage>
        <taxon>Bacteria</taxon>
        <taxon>Bacillati</taxon>
        <taxon>Actinomycetota</taxon>
        <taxon>Actinomycetes</taxon>
        <taxon>Kitasatosporales</taxon>
        <taxon>Streptomycetaceae</taxon>
        <taxon>Streptomyces</taxon>
    </lineage>
</organism>
<gene>
    <name evidence="2" type="ORF">GCM10010319_54770</name>
</gene>
<keyword evidence="3" id="KW-1185">Reference proteome</keyword>
<evidence type="ECO:0000313" key="3">
    <source>
        <dbReference type="Proteomes" id="UP001500063"/>
    </source>
</evidence>
<sequence length="241" mass="25146">MLSAIGLDAVRETGRCGQPTQRSAGNSAVELVTGSHAIAERLLRLRLAATREICTLMADRSWPIAGDAVNGVPQRVVVDRSAPARAVVLAPGAGHGGPAARVRAVCRVPAEFVVADRAVALVPLSPHAAAPAAPAALVVRPGALLTSLADLFEDVWHQALPLRTGVDGALYETPGAGPDAVDLEVLSLLLAGLTDASVAKQLGLGLRTVQRRVKRMMELAGVTTRLQLGWHAAEQGWTARR</sequence>
<evidence type="ECO:0000259" key="1">
    <source>
        <dbReference type="SMART" id="SM00421"/>
    </source>
</evidence>
<proteinExistence type="predicted"/>
<dbReference type="InterPro" id="IPR036388">
    <property type="entry name" value="WH-like_DNA-bd_sf"/>
</dbReference>
<evidence type="ECO:0000313" key="2">
    <source>
        <dbReference type="EMBL" id="GAA0369861.1"/>
    </source>
</evidence>
<dbReference type="SUPFAM" id="SSF46894">
    <property type="entry name" value="C-terminal effector domain of the bipartite response regulators"/>
    <property type="match status" value="1"/>
</dbReference>